<proteinExistence type="predicted"/>
<reference evidence="1 2" key="1">
    <citation type="submission" date="2021-03" db="EMBL/GenBank/DDBJ databases">
        <title>Sequencing the genomes of 1000 actinobacteria strains.</title>
        <authorList>
            <person name="Klenk H.-P."/>
        </authorList>
    </citation>
    <scope>NUCLEOTIDE SEQUENCE [LARGE SCALE GENOMIC DNA]</scope>
    <source>
        <strain evidence="1 2">DSM 40843</strain>
    </source>
</reference>
<dbReference type="Proteomes" id="UP001519311">
    <property type="component" value="Unassembled WGS sequence"/>
</dbReference>
<dbReference type="InterPro" id="IPR036661">
    <property type="entry name" value="Luciferase-like_sf"/>
</dbReference>
<dbReference type="Gene3D" id="3.20.20.30">
    <property type="entry name" value="Luciferase-like domain"/>
    <property type="match status" value="1"/>
</dbReference>
<dbReference type="RefSeq" id="WP_209471184.1">
    <property type="nucleotide sequence ID" value="NZ_BMWJ01000013.1"/>
</dbReference>
<protein>
    <submittedName>
        <fullName evidence="1">Uncharacterized protein</fullName>
    </submittedName>
</protein>
<evidence type="ECO:0000313" key="2">
    <source>
        <dbReference type="Proteomes" id="UP001519311"/>
    </source>
</evidence>
<comment type="caution">
    <text evidence="1">The sequence shown here is derived from an EMBL/GenBank/DDBJ whole genome shotgun (WGS) entry which is preliminary data.</text>
</comment>
<dbReference type="SUPFAM" id="SSF51679">
    <property type="entry name" value="Bacterial luciferase-like"/>
    <property type="match status" value="1"/>
</dbReference>
<sequence>MQFTSGYGAEPGSWRLPWTNLRSHTDRDRFVRYAQATERGKIQLLFFADTPVLDADHEHQARIFRSTRCS</sequence>
<gene>
    <name evidence="1" type="ORF">JOF59_005668</name>
</gene>
<keyword evidence="2" id="KW-1185">Reference proteome</keyword>
<accession>A0ABS4VH68</accession>
<evidence type="ECO:0000313" key="1">
    <source>
        <dbReference type="EMBL" id="MBP2363268.1"/>
    </source>
</evidence>
<organism evidence="1 2">
    <name type="scientific">Streptomyces clavifer</name>
    <dbReference type="NCBI Taxonomy" id="68188"/>
    <lineage>
        <taxon>Bacteria</taxon>
        <taxon>Bacillati</taxon>
        <taxon>Actinomycetota</taxon>
        <taxon>Actinomycetes</taxon>
        <taxon>Kitasatosporales</taxon>
        <taxon>Streptomycetaceae</taxon>
        <taxon>Streptomyces</taxon>
    </lineage>
</organism>
<dbReference type="EMBL" id="JAGINS010000001">
    <property type="protein sequence ID" value="MBP2363268.1"/>
    <property type="molecule type" value="Genomic_DNA"/>
</dbReference>
<name>A0ABS4VH68_9ACTN</name>